<evidence type="ECO:0000313" key="2">
    <source>
        <dbReference type="EMBL" id="KEJ93998.1"/>
    </source>
</evidence>
<dbReference type="Proteomes" id="UP000027746">
    <property type="component" value="Unassembled WGS sequence"/>
</dbReference>
<reference evidence="2 3" key="1">
    <citation type="submission" date="2014-01" db="EMBL/GenBank/DDBJ databases">
        <title>Sulfitobacter sp. H3 (MCCC 1A00686) Genome Sequencing.</title>
        <authorList>
            <person name="Lai Q."/>
            <person name="Hong Z."/>
        </authorList>
    </citation>
    <scope>NUCLEOTIDE SEQUENCE [LARGE SCALE GENOMIC DNA]</scope>
    <source>
        <strain evidence="2 3">H3</strain>
    </source>
</reference>
<dbReference type="EMBL" id="JAMD01000021">
    <property type="protein sequence ID" value="KEJ93998.1"/>
    <property type="molecule type" value="Genomic_DNA"/>
</dbReference>
<evidence type="ECO:0000313" key="3">
    <source>
        <dbReference type="Proteomes" id="UP000027746"/>
    </source>
</evidence>
<evidence type="ECO:0000259" key="1">
    <source>
        <dbReference type="SMART" id="SM00471"/>
    </source>
</evidence>
<organism evidence="2 3">
    <name type="scientific">Pseudosulfitobacter pseudonitzschiae</name>
    <dbReference type="NCBI Taxonomy" id="1402135"/>
    <lineage>
        <taxon>Bacteria</taxon>
        <taxon>Pseudomonadati</taxon>
        <taxon>Pseudomonadota</taxon>
        <taxon>Alphaproteobacteria</taxon>
        <taxon>Rhodobacterales</taxon>
        <taxon>Roseobacteraceae</taxon>
        <taxon>Pseudosulfitobacter</taxon>
    </lineage>
</organism>
<gene>
    <name evidence="2" type="ORF">SUH3_12060</name>
</gene>
<protein>
    <recommendedName>
        <fullName evidence="1">HD/PDEase domain-containing protein</fullName>
    </recommendedName>
</protein>
<dbReference type="Pfam" id="PF12917">
    <property type="entry name" value="YfbR-like"/>
    <property type="match status" value="1"/>
</dbReference>
<dbReference type="InterPro" id="IPR003607">
    <property type="entry name" value="HD/PDEase_dom"/>
</dbReference>
<keyword evidence="3" id="KW-1185">Reference proteome</keyword>
<dbReference type="AlphaFoldDB" id="A0A073IUJ1"/>
<dbReference type="Gene3D" id="1.10.3210.10">
    <property type="entry name" value="Hypothetical protein af1432"/>
    <property type="match status" value="1"/>
</dbReference>
<comment type="caution">
    <text evidence="2">The sequence shown here is derived from an EMBL/GenBank/DDBJ whole genome shotgun (WGS) entry which is preliminary data.</text>
</comment>
<dbReference type="SUPFAM" id="SSF109604">
    <property type="entry name" value="HD-domain/PDEase-like"/>
    <property type="match status" value="1"/>
</dbReference>
<name>A0A073IUJ1_9RHOB</name>
<proteinExistence type="predicted"/>
<accession>A0A073IUJ1</accession>
<dbReference type="SMART" id="SM00471">
    <property type="entry name" value="HDc"/>
    <property type="match status" value="1"/>
</dbReference>
<feature type="domain" description="HD/PDEase" evidence="1">
    <location>
        <begin position="67"/>
        <end position="169"/>
    </location>
</feature>
<sequence length="209" mass="22770">MAGMIGAAAVSALSGYLSSVIARIVAHVWGQALRLWCWPLREAVSAPSAWHAGAVLRWHAHRHLAGSGDRVDGHSARVAILILQFWPYPRAELLKAALTHDLGEFATGDIPGPVKRSSPELYAGISDLEAGAIAALGFEAVDLMPYEAKILRLADGFDAYLWALHHAPAYVRRSAAWRALLKRLRQLARELGVVDQFNEILRGVSDVRA</sequence>